<evidence type="ECO:0000256" key="1">
    <source>
        <dbReference type="ARBA" id="ARBA00010062"/>
    </source>
</evidence>
<comment type="caution">
    <text evidence="4">The sequence shown here is derived from an EMBL/GenBank/DDBJ whole genome shotgun (WGS) entry which is preliminary data.</text>
</comment>
<dbReference type="RefSeq" id="WP_310314316.1">
    <property type="nucleotide sequence ID" value="NZ_JAVDWU010000003.1"/>
</dbReference>
<comment type="similarity">
    <text evidence="1">Belongs to the leucine-binding protein family.</text>
</comment>
<dbReference type="InterPro" id="IPR051010">
    <property type="entry name" value="BCAA_transport"/>
</dbReference>
<proteinExistence type="inferred from homology"/>
<dbReference type="PROSITE" id="PS51318">
    <property type="entry name" value="TAT"/>
    <property type="match status" value="1"/>
</dbReference>
<dbReference type="EMBL" id="JAVDWU010000003">
    <property type="protein sequence ID" value="MDR7149753.1"/>
    <property type="molecule type" value="Genomic_DNA"/>
</dbReference>
<organism evidence="4 5">
    <name type="scientific">Hydrogenophaga palleronii</name>
    <dbReference type="NCBI Taxonomy" id="65655"/>
    <lineage>
        <taxon>Bacteria</taxon>
        <taxon>Pseudomonadati</taxon>
        <taxon>Pseudomonadota</taxon>
        <taxon>Betaproteobacteria</taxon>
        <taxon>Burkholderiales</taxon>
        <taxon>Comamonadaceae</taxon>
        <taxon>Hydrogenophaga</taxon>
    </lineage>
</organism>
<accession>A0ABU1WKI3</accession>
<keyword evidence="5" id="KW-1185">Reference proteome</keyword>
<dbReference type="Pfam" id="PF13458">
    <property type="entry name" value="Peripla_BP_6"/>
    <property type="match status" value="1"/>
</dbReference>
<dbReference type="Proteomes" id="UP001265700">
    <property type="component" value="Unassembled WGS sequence"/>
</dbReference>
<feature type="domain" description="Leucine-binding protein" evidence="3">
    <location>
        <begin position="41"/>
        <end position="380"/>
    </location>
</feature>
<dbReference type="CDD" id="cd06337">
    <property type="entry name" value="PBP1_ABC_ligand_binding-like"/>
    <property type="match status" value="1"/>
</dbReference>
<name>A0ABU1WKI3_9BURK</name>
<evidence type="ECO:0000313" key="5">
    <source>
        <dbReference type="Proteomes" id="UP001265700"/>
    </source>
</evidence>
<evidence type="ECO:0000256" key="2">
    <source>
        <dbReference type="ARBA" id="ARBA00022729"/>
    </source>
</evidence>
<dbReference type="PANTHER" id="PTHR30483:SF6">
    <property type="entry name" value="PERIPLASMIC BINDING PROTEIN OF ABC TRANSPORTER FOR NATURAL AMINO ACIDS"/>
    <property type="match status" value="1"/>
</dbReference>
<dbReference type="InterPro" id="IPR028081">
    <property type="entry name" value="Leu-bd"/>
</dbReference>
<sequence>MTDLRPSLSTSSPRRQFLKSSLALTAAGSLPGFAIAQAKSLRIGYITALSGPRAPFGVSDQWHLAKLKELLKNGLEVGGKRVPVEIVLKDNQSDPNRSVQVASELVLREKVDLLLVQDGDAATPAGQLCDVHGVPMISTMSPWQAFLFARNGKVNKGFPFSFNFFWGADDVVNTFTALWDSVKTSKSVGTLYIDNPPGAAFADRLMGMPPALNKAGYRETTGGFFKVATDDFSNQIATFKKANADIVSGFMYESHFATFWRQAQQQGFKPEVCTVAAAFLFPSALKALGAAGNGMSTEVWWTPSFPFSSSLTGQSATELAAEWEKSTGNQWTQPLGYVHALWEVGLGALKTAGDPFDRKGVRDAIQNMTLDTIVGKVDFKNSPIKSVAKTSLAGGQWRRSADGAKHPFELVVVNNTLAPAIPLGGKLELLSQLK</sequence>
<gene>
    <name evidence="4" type="ORF">J2W49_001708</name>
</gene>
<protein>
    <submittedName>
        <fullName evidence="4">Branched-chain amino acid transport system substrate-binding protein</fullName>
    </submittedName>
</protein>
<keyword evidence="2" id="KW-0732">Signal</keyword>
<dbReference type="InterPro" id="IPR028082">
    <property type="entry name" value="Peripla_BP_I"/>
</dbReference>
<evidence type="ECO:0000313" key="4">
    <source>
        <dbReference type="EMBL" id="MDR7149753.1"/>
    </source>
</evidence>
<dbReference type="Gene3D" id="3.40.50.2300">
    <property type="match status" value="2"/>
</dbReference>
<dbReference type="SUPFAM" id="SSF53822">
    <property type="entry name" value="Periplasmic binding protein-like I"/>
    <property type="match status" value="1"/>
</dbReference>
<dbReference type="InterPro" id="IPR006311">
    <property type="entry name" value="TAT_signal"/>
</dbReference>
<evidence type="ECO:0000259" key="3">
    <source>
        <dbReference type="Pfam" id="PF13458"/>
    </source>
</evidence>
<dbReference type="PANTHER" id="PTHR30483">
    <property type="entry name" value="LEUCINE-SPECIFIC-BINDING PROTEIN"/>
    <property type="match status" value="1"/>
</dbReference>
<reference evidence="4 5" key="1">
    <citation type="submission" date="2023-07" db="EMBL/GenBank/DDBJ databases">
        <title>Sorghum-associated microbial communities from plants grown in Nebraska, USA.</title>
        <authorList>
            <person name="Schachtman D."/>
        </authorList>
    </citation>
    <scope>NUCLEOTIDE SEQUENCE [LARGE SCALE GENOMIC DNA]</scope>
    <source>
        <strain evidence="4 5">4249</strain>
    </source>
</reference>